<dbReference type="InterPro" id="IPR001789">
    <property type="entry name" value="Sig_transdc_resp-reg_receiver"/>
</dbReference>
<keyword evidence="5" id="KW-1185">Reference proteome</keyword>
<dbReference type="SUPFAM" id="SSF52172">
    <property type="entry name" value="CheY-like"/>
    <property type="match status" value="1"/>
</dbReference>
<evidence type="ECO:0000256" key="2">
    <source>
        <dbReference type="SAM" id="MobiDB-lite"/>
    </source>
</evidence>
<dbReference type="Gene3D" id="3.40.50.2300">
    <property type="match status" value="1"/>
</dbReference>
<dbReference type="PROSITE" id="PS50110">
    <property type="entry name" value="RESPONSE_REGULATORY"/>
    <property type="match status" value="1"/>
</dbReference>
<evidence type="ECO:0000313" key="5">
    <source>
        <dbReference type="Proteomes" id="UP000037460"/>
    </source>
</evidence>
<dbReference type="EMBL" id="JWZX01002427">
    <property type="protein sequence ID" value="KOO29367.1"/>
    <property type="molecule type" value="Genomic_DNA"/>
</dbReference>
<dbReference type="Proteomes" id="UP000037460">
    <property type="component" value="Unassembled WGS sequence"/>
</dbReference>
<dbReference type="InterPro" id="IPR011006">
    <property type="entry name" value="CheY-like_superfamily"/>
</dbReference>
<dbReference type="OrthoDB" id="10598920at2759"/>
<gene>
    <name evidence="4" type="ORF">Ctob_013620</name>
</gene>
<dbReference type="GO" id="GO:0000160">
    <property type="term" value="P:phosphorelay signal transduction system"/>
    <property type="evidence" value="ECO:0007669"/>
    <property type="project" value="InterPro"/>
</dbReference>
<feature type="compositionally biased region" description="Low complexity" evidence="2">
    <location>
        <begin position="336"/>
        <end position="345"/>
    </location>
</feature>
<reference evidence="5" key="1">
    <citation type="journal article" date="2015" name="PLoS Genet.">
        <title>Genome Sequence and Transcriptome Analyses of Chrysochromulina tobin: Metabolic Tools for Enhanced Algal Fitness in the Prominent Order Prymnesiales (Haptophyceae).</title>
        <authorList>
            <person name="Hovde B.T."/>
            <person name="Deodato C.R."/>
            <person name="Hunsperger H.M."/>
            <person name="Ryken S.A."/>
            <person name="Yost W."/>
            <person name="Jha R.K."/>
            <person name="Patterson J."/>
            <person name="Monnat R.J. Jr."/>
            <person name="Barlow S.B."/>
            <person name="Starkenburg S.R."/>
            <person name="Cattolico R.A."/>
        </authorList>
    </citation>
    <scope>NUCLEOTIDE SEQUENCE</scope>
    <source>
        <strain evidence="5">CCMP291</strain>
    </source>
</reference>
<organism evidence="4 5">
    <name type="scientific">Chrysochromulina tobinii</name>
    <dbReference type="NCBI Taxonomy" id="1460289"/>
    <lineage>
        <taxon>Eukaryota</taxon>
        <taxon>Haptista</taxon>
        <taxon>Haptophyta</taxon>
        <taxon>Prymnesiophyceae</taxon>
        <taxon>Prymnesiales</taxon>
        <taxon>Chrysochromulinaceae</taxon>
        <taxon>Chrysochromulina</taxon>
    </lineage>
</organism>
<feature type="non-terminal residue" evidence="4">
    <location>
        <position position="894"/>
    </location>
</feature>
<comment type="caution">
    <text evidence="4">The sequence shown here is derived from an EMBL/GenBank/DDBJ whole genome shotgun (WGS) entry which is preliminary data.</text>
</comment>
<protein>
    <submittedName>
        <fullName evidence="4">Camp phosphodiesterase</fullName>
    </submittedName>
</protein>
<feature type="region of interest" description="Disordered" evidence="2">
    <location>
        <begin position="710"/>
        <end position="739"/>
    </location>
</feature>
<evidence type="ECO:0000256" key="1">
    <source>
        <dbReference type="PROSITE-ProRule" id="PRU00169"/>
    </source>
</evidence>
<proteinExistence type="predicted"/>
<accession>A0A0M0JST7</accession>
<feature type="domain" description="Response regulatory" evidence="3">
    <location>
        <begin position="557"/>
        <end position="678"/>
    </location>
</feature>
<feature type="region of interest" description="Disordered" evidence="2">
    <location>
        <begin position="336"/>
        <end position="357"/>
    </location>
</feature>
<name>A0A0M0JST7_9EUKA</name>
<evidence type="ECO:0000313" key="4">
    <source>
        <dbReference type="EMBL" id="KOO29367.1"/>
    </source>
</evidence>
<comment type="caution">
    <text evidence="1">Lacks conserved residue(s) required for the propagation of feature annotation.</text>
</comment>
<sequence>MALRRGEVTPRGAHVEGQRSKLFSQLVRLAERIEVLAQRQLEESAVAAAAAQQSPVAAVAHVQPAALLLTEGDDADPLVASVCERLRREVSWLHAERMRVLQLAELRPAAATCPKADPNVTAATCPKVDPNVKRQQPPSSVQPRAVLLAIDALLRDIDAAAQLMLVERPEALALQRRLHEAAHARQRERQANMLAARREEQQRHQLRALYEEAPSDSFGRSFSFGRVASDSFSFGRSSSASDARSFSREPTMGSFVRRGHATGHATGRSSTDTSARPLYTCRTLRGAAGRHGRTGIVDEDSFSFSGSPLRAGTSAAARLGPDARGDRHERAAAAKQAAAAPNTLEFTEEEERSLERTSRTLDRSARLATLLKQRASIVDLIDQHAAAHDAAVAEAESHALTPEEAAAEALRAKSRAESGLKRIDAALRKLLDRHQPHGGKGTHKGADKGVIPSPKAPLPIAGIAAAARLLAGLAGSPSVAGCTKEVAARPPEFHLIGTRSAPHAPADAAAEELAMDVRSPWTAVNMNAATWLDRPSTPLVHADVFMRRRNFVTSDLHVLLVTTDKAERQRMKVELGGLHYSTTVVSSGKVAQAMLSERGGEFHLVMISAALNGEGLDCLGLLAWIRDVPALREASLIVLGSFSVEPANAIAPIKAGATDILTRPVAVEALMRLRHAVGTSQSLTQQRAHRREEGGARLVTQYIMRKEREGRAEGLPPSVLMGGAERRDGSEPPRPSVRSNALLGEVTVTVLLMQRESRKSAELPALLSECGYQVKVARTKHEVLKQLTSRHASWSLLCIDYGSEHAPTLHPGQADFGGQVAFVLREMASRQLLVPTVAFQEEATTDRVVRTMRAGLAELYLPPYTKPKLRGLLRYVLKPAELRELSEEAKALHA</sequence>
<evidence type="ECO:0000259" key="3">
    <source>
        <dbReference type="PROSITE" id="PS50110"/>
    </source>
</evidence>
<dbReference type="AlphaFoldDB" id="A0A0M0JST7"/>